<dbReference type="Proteomes" id="UP000318571">
    <property type="component" value="Chromosome 6"/>
</dbReference>
<protein>
    <recommendedName>
        <fullName evidence="1">CUB domain-containing protein</fullName>
    </recommendedName>
</protein>
<accession>A0A553PQK2</accession>
<keyword evidence="3" id="KW-1185">Reference proteome</keyword>
<evidence type="ECO:0000313" key="3">
    <source>
        <dbReference type="Proteomes" id="UP000318571"/>
    </source>
</evidence>
<feature type="domain" description="CUB" evidence="1">
    <location>
        <begin position="222"/>
        <end position="273"/>
    </location>
</feature>
<dbReference type="InterPro" id="IPR058698">
    <property type="entry name" value="CUB_metazoa"/>
</dbReference>
<dbReference type="AlphaFoldDB" id="A0A553PQK2"/>
<evidence type="ECO:0000313" key="2">
    <source>
        <dbReference type="EMBL" id="TRY79968.1"/>
    </source>
</evidence>
<organism evidence="2 3">
    <name type="scientific">Tigriopus californicus</name>
    <name type="common">Marine copepod</name>
    <dbReference type="NCBI Taxonomy" id="6832"/>
    <lineage>
        <taxon>Eukaryota</taxon>
        <taxon>Metazoa</taxon>
        <taxon>Ecdysozoa</taxon>
        <taxon>Arthropoda</taxon>
        <taxon>Crustacea</taxon>
        <taxon>Multicrustacea</taxon>
        <taxon>Hexanauplia</taxon>
        <taxon>Copepoda</taxon>
        <taxon>Harpacticoida</taxon>
        <taxon>Harpacticidae</taxon>
        <taxon>Tigriopus</taxon>
    </lineage>
</organism>
<dbReference type="EMBL" id="VCGU01000002">
    <property type="protein sequence ID" value="TRY79968.1"/>
    <property type="molecule type" value="Genomic_DNA"/>
</dbReference>
<proteinExistence type="predicted"/>
<feature type="non-terminal residue" evidence="2">
    <location>
        <position position="276"/>
    </location>
</feature>
<gene>
    <name evidence="2" type="ORF">TCAL_16014</name>
</gene>
<sequence>LFNIVQFNNDVCNITATQQGVCYTATECVNKGGVPKTSCAAGFGTCCLFENSCYGVVDQQVAYFQNPKYPAVDGDPNYCTYSIKTKKCETEFRELFEICFLQVRNRDVCQVRLDLDKFETIGPSMTTLPFGQCSSDRMAIFGGRNQFGLSEGNLLCGDLTGQHLYIPIDNNAQQEEEIIRLFAMVGTSDSLTASADTSIKNYTWSIKITQIDCSIQHKLQAPSGCLQYHTSLVGSIETFNFNDIASPYPISMDYAICIQRQPGFCGVKLSTSTLGD</sequence>
<dbReference type="PANTHER" id="PTHR33236:SF5">
    <property type="entry name" value="CUB DOMAIN-CONTAINING PROTEIN"/>
    <property type="match status" value="1"/>
</dbReference>
<feature type="non-terminal residue" evidence="2">
    <location>
        <position position="1"/>
    </location>
</feature>
<evidence type="ECO:0000259" key="1">
    <source>
        <dbReference type="Pfam" id="PF26080"/>
    </source>
</evidence>
<name>A0A553PQK2_TIGCA</name>
<dbReference type="Pfam" id="PF26080">
    <property type="entry name" value="CUB_animal"/>
    <property type="match status" value="1"/>
</dbReference>
<dbReference type="STRING" id="6832.A0A553PQK2"/>
<dbReference type="PANTHER" id="PTHR33236">
    <property type="entry name" value="INTRAFLAGELLAR TRANSPORT PROTEIN 122 FAMILY PROTEIN-RELATED"/>
    <property type="match status" value="1"/>
</dbReference>
<comment type="caution">
    <text evidence="2">The sequence shown here is derived from an EMBL/GenBank/DDBJ whole genome shotgun (WGS) entry which is preliminary data.</text>
</comment>
<reference evidence="2 3" key="1">
    <citation type="journal article" date="2018" name="Nat. Ecol. Evol.">
        <title>Genomic signatures of mitonuclear coevolution across populations of Tigriopus californicus.</title>
        <authorList>
            <person name="Barreto F.S."/>
            <person name="Watson E.T."/>
            <person name="Lima T.G."/>
            <person name="Willett C.S."/>
            <person name="Edmands S."/>
            <person name="Li W."/>
            <person name="Burton R.S."/>
        </authorList>
    </citation>
    <scope>NUCLEOTIDE SEQUENCE [LARGE SCALE GENOMIC DNA]</scope>
    <source>
        <strain evidence="2 3">San Diego</strain>
    </source>
</reference>
<dbReference type="OMA" id="CETEFRE"/>